<evidence type="ECO:0000313" key="7">
    <source>
        <dbReference type="EMBL" id="XCB28518.1"/>
    </source>
</evidence>
<keyword evidence="3" id="KW-0482">Metalloprotease</keyword>
<evidence type="ECO:0000256" key="4">
    <source>
        <dbReference type="SAM" id="MobiDB-lite"/>
    </source>
</evidence>
<dbReference type="GO" id="GO:0005576">
    <property type="term" value="C:extracellular region"/>
    <property type="evidence" value="ECO:0007669"/>
    <property type="project" value="UniProtKB-SubCell"/>
</dbReference>
<dbReference type="PANTHER" id="PTHR12147:SF26">
    <property type="entry name" value="PEPTIDASE M28 DOMAIN-CONTAINING PROTEIN"/>
    <property type="match status" value="1"/>
</dbReference>
<reference evidence="7" key="1">
    <citation type="submission" date="2023-08" db="EMBL/GenBank/DDBJ databases">
        <authorList>
            <person name="Messyasz A."/>
            <person name="Mannisto M.K."/>
            <person name="Kerkhof L.J."/>
            <person name="Haggblom M."/>
        </authorList>
    </citation>
    <scope>NUCLEOTIDE SEQUENCE</scope>
    <source>
        <strain evidence="7">M8UP23</strain>
    </source>
</reference>
<dbReference type="Gene3D" id="3.40.630.10">
    <property type="entry name" value="Zn peptidases"/>
    <property type="match status" value="1"/>
</dbReference>
<proteinExistence type="predicted"/>
<evidence type="ECO:0000256" key="1">
    <source>
        <dbReference type="ARBA" id="ARBA00004613"/>
    </source>
</evidence>
<keyword evidence="3" id="KW-0645">Protease</keyword>
<dbReference type="GO" id="GO:0006508">
    <property type="term" value="P:proteolysis"/>
    <property type="evidence" value="ECO:0007669"/>
    <property type="project" value="InterPro"/>
</dbReference>
<dbReference type="PANTHER" id="PTHR12147">
    <property type="entry name" value="METALLOPEPTIDASE M28 FAMILY MEMBER"/>
    <property type="match status" value="1"/>
</dbReference>
<reference evidence="7" key="2">
    <citation type="journal article" date="2024" name="Environ. Microbiol.">
        <title>Genome analysis and description of Tunturibacter gen. nov. expands the diversity of Terriglobia in tundra soils.</title>
        <authorList>
            <person name="Messyasz A."/>
            <person name="Mannisto M.K."/>
            <person name="Kerkhof L.J."/>
            <person name="Haggblom M.M."/>
        </authorList>
    </citation>
    <scope>NUCLEOTIDE SEQUENCE</scope>
    <source>
        <strain evidence="7">M8UP23</strain>
    </source>
</reference>
<dbReference type="InterPro" id="IPR045175">
    <property type="entry name" value="M28_fam"/>
</dbReference>
<dbReference type="KEGG" id="temp:RBB75_09380"/>
<name>A0AAU7ZIU1_9BACT</name>
<evidence type="ECO:0000256" key="2">
    <source>
        <dbReference type="ARBA" id="ARBA00022525"/>
    </source>
</evidence>
<dbReference type="InterPro" id="IPR007484">
    <property type="entry name" value="Peptidase_M28"/>
</dbReference>
<comment type="subcellular location">
    <subcellularLocation>
        <location evidence="1">Secreted</location>
    </subcellularLocation>
</comment>
<feature type="domain" description="Fibronectin type-III" evidence="6">
    <location>
        <begin position="414"/>
        <end position="508"/>
    </location>
</feature>
<dbReference type="PROSITE" id="PS50853">
    <property type="entry name" value="FN3"/>
    <property type="match status" value="1"/>
</dbReference>
<dbReference type="InterPro" id="IPR003961">
    <property type="entry name" value="FN3_dom"/>
</dbReference>
<evidence type="ECO:0000259" key="6">
    <source>
        <dbReference type="PROSITE" id="PS50853"/>
    </source>
</evidence>
<dbReference type="InterPro" id="IPR036116">
    <property type="entry name" value="FN3_sf"/>
</dbReference>
<dbReference type="GO" id="GO:0008235">
    <property type="term" value="F:metalloexopeptidase activity"/>
    <property type="evidence" value="ECO:0007669"/>
    <property type="project" value="InterPro"/>
</dbReference>
<keyword evidence="2" id="KW-0964">Secreted</keyword>
<dbReference type="EMBL" id="CP132932">
    <property type="protein sequence ID" value="XCB28518.1"/>
    <property type="molecule type" value="Genomic_DNA"/>
</dbReference>
<dbReference type="RefSeq" id="WP_353070280.1">
    <property type="nucleotide sequence ID" value="NZ_CP132932.1"/>
</dbReference>
<feature type="compositionally biased region" description="Basic and acidic residues" evidence="4">
    <location>
        <begin position="160"/>
        <end position="169"/>
    </location>
</feature>
<accession>A0AAU7ZIU1</accession>
<feature type="region of interest" description="Disordered" evidence="4">
    <location>
        <begin position="160"/>
        <end position="179"/>
    </location>
</feature>
<dbReference type="SUPFAM" id="SSF53187">
    <property type="entry name" value="Zn-dependent exopeptidases"/>
    <property type="match status" value="1"/>
</dbReference>
<feature type="chain" id="PRO_5043627605" evidence="5">
    <location>
        <begin position="21"/>
        <end position="515"/>
    </location>
</feature>
<keyword evidence="5" id="KW-0732">Signal</keyword>
<sequence length="515" mass="55241">MIARSARPALSRLLATSALACTLLHAQQPLPTGKPITPAPADPAIAAALAQVSPDHIKATITKLVSFNNRSTLSSLDTDLAPNTGVNAAADWIESEFKSISAACSNCLEVKRDTFTEPAGTAPNARITKPTKISNVYAILRGTDPAQAARMVLVTGHYDSRNSKNENTHDPAPGANDDASGVAVSLESARVLSKLKFPSTIVFVAVAGEEQGLNGSAHLAKLAREEHWQLEAVLNNDIVGGDTTPGNSTPPNFQDKTTVRVFSEGIPANATPEQLRAIESLGAEGDSPSRELARAIVDVSSTYLRPTSQHAPNPPGSRVHNNLMRMVPAFHPVLIFRRDRFLRGGDHTSFNQEGFAAVRFTEWTENFDHQHQNVRTEDGTQYGDLLQYVDFSYVANVARLNAATLATLASAPGQPQNVRILTPALDNNTELTWQPPAGAPANTTYEVVFRETDQPVWTDSESAGSALSLKLAISKDNVVFAVRSVDPAGHRSIAVLPTPQRNQQLAPTTKPSINQ</sequence>
<organism evidence="7">
    <name type="scientific">Tunturiibacter empetritectus</name>
    <dbReference type="NCBI Taxonomy" id="3069691"/>
    <lineage>
        <taxon>Bacteria</taxon>
        <taxon>Pseudomonadati</taxon>
        <taxon>Acidobacteriota</taxon>
        <taxon>Terriglobia</taxon>
        <taxon>Terriglobales</taxon>
        <taxon>Acidobacteriaceae</taxon>
        <taxon>Tunturiibacter</taxon>
    </lineage>
</organism>
<dbReference type="AlphaFoldDB" id="A0AAU7ZIU1"/>
<evidence type="ECO:0000256" key="3">
    <source>
        <dbReference type="ARBA" id="ARBA00023049"/>
    </source>
</evidence>
<dbReference type="SUPFAM" id="SSF49265">
    <property type="entry name" value="Fibronectin type III"/>
    <property type="match status" value="1"/>
</dbReference>
<evidence type="ECO:0000256" key="5">
    <source>
        <dbReference type="SAM" id="SignalP"/>
    </source>
</evidence>
<dbReference type="Pfam" id="PF04389">
    <property type="entry name" value="Peptidase_M28"/>
    <property type="match status" value="1"/>
</dbReference>
<feature type="signal peptide" evidence="5">
    <location>
        <begin position="1"/>
        <end position="20"/>
    </location>
</feature>
<protein>
    <submittedName>
        <fullName evidence="7">M20/M25/M40 family metallo-hydrolase</fullName>
    </submittedName>
</protein>
<gene>
    <name evidence="7" type="ORF">RBB75_09380</name>
</gene>
<keyword evidence="3" id="KW-0378">Hydrolase</keyword>